<evidence type="ECO:0000256" key="5">
    <source>
        <dbReference type="RuleBase" id="RU000383"/>
    </source>
</evidence>
<keyword evidence="1" id="KW-0132">Cell division</keyword>
<keyword evidence="3" id="KW-0131">Cell cycle</keyword>
<dbReference type="CDD" id="cd20586">
    <property type="entry name" value="CYCLIN_AcCycH_rpt2"/>
    <property type="match status" value="1"/>
</dbReference>
<dbReference type="GO" id="GO:0006357">
    <property type="term" value="P:regulation of transcription by RNA polymerase II"/>
    <property type="evidence" value="ECO:0007669"/>
    <property type="project" value="InterPro"/>
</dbReference>
<evidence type="ECO:0000256" key="2">
    <source>
        <dbReference type="ARBA" id="ARBA00023127"/>
    </source>
</evidence>
<dbReference type="EMBL" id="CM016560">
    <property type="protein sequence ID" value="TKV91473.1"/>
    <property type="molecule type" value="Genomic_DNA"/>
</dbReference>
<dbReference type="InterPro" id="IPR031658">
    <property type="entry name" value="Cyclin_C_2"/>
</dbReference>
<dbReference type="Gene3D" id="1.10.472.10">
    <property type="entry name" value="Cyclin-like"/>
    <property type="match status" value="2"/>
</dbReference>
<dbReference type="Pfam" id="PF00134">
    <property type="entry name" value="Cyclin_N"/>
    <property type="match status" value="1"/>
</dbReference>
<evidence type="ECO:0000256" key="1">
    <source>
        <dbReference type="ARBA" id="ARBA00022618"/>
    </source>
</evidence>
<name>A0A4U6SU38_SETVI</name>
<dbReference type="InterPro" id="IPR006671">
    <property type="entry name" value="Cyclin_N"/>
</dbReference>
<dbReference type="AlphaFoldDB" id="A0A4U6SU38"/>
<evidence type="ECO:0000256" key="3">
    <source>
        <dbReference type="ARBA" id="ARBA00023306"/>
    </source>
</evidence>
<evidence type="ECO:0000256" key="6">
    <source>
        <dbReference type="SAM" id="MobiDB-lite"/>
    </source>
</evidence>
<accession>A0A4U6SU38</accession>
<dbReference type="SMART" id="SM00385">
    <property type="entry name" value="CYCLIN"/>
    <property type="match status" value="1"/>
</dbReference>
<evidence type="ECO:0000256" key="4">
    <source>
        <dbReference type="ARBA" id="ARBA00070296"/>
    </source>
</evidence>
<dbReference type="InterPro" id="IPR036915">
    <property type="entry name" value="Cyclin-like_sf"/>
</dbReference>
<dbReference type="Pfam" id="PF16899">
    <property type="entry name" value="Cyclin_C_2"/>
    <property type="match status" value="1"/>
</dbReference>
<dbReference type="GO" id="GO:0051301">
    <property type="term" value="P:cell division"/>
    <property type="evidence" value="ECO:0007669"/>
    <property type="project" value="UniProtKB-KW"/>
</dbReference>
<evidence type="ECO:0000313" key="8">
    <source>
        <dbReference type="EMBL" id="TKV91473.1"/>
    </source>
</evidence>
<dbReference type="InterPro" id="IPR013763">
    <property type="entry name" value="Cyclin-like_dom"/>
</dbReference>
<feature type="domain" description="Cyclin-like" evidence="7">
    <location>
        <begin position="92"/>
        <end position="173"/>
    </location>
</feature>
<organism evidence="8 9">
    <name type="scientific">Setaria viridis</name>
    <name type="common">Green bristlegrass</name>
    <name type="synonym">Setaria italica subsp. viridis</name>
    <dbReference type="NCBI Taxonomy" id="4556"/>
    <lineage>
        <taxon>Eukaryota</taxon>
        <taxon>Viridiplantae</taxon>
        <taxon>Streptophyta</taxon>
        <taxon>Embryophyta</taxon>
        <taxon>Tracheophyta</taxon>
        <taxon>Spermatophyta</taxon>
        <taxon>Magnoliopsida</taxon>
        <taxon>Liliopsida</taxon>
        <taxon>Poales</taxon>
        <taxon>Poaceae</taxon>
        <taxon>PACMAD clade</taxon>
        <taxon>Panicoideae</taxon>
        <taxon>Panicodae</taxon>
        <taxon>Paniceae</taxon>
        <taxon>Cenchrinae</taxon>
        <taxon>Setaria</taxon>
    </lineage>
</organism>
<proteinExistence type="inferred from homology"/>
<dbReference type="GO" id="GO:0016538">
    <property type="term" value="F:cyclin-dependent protein serine/threonine kinase regulator activity"/>
    <property type="evidence" value="ECO:0007669"/>
    <property type="project" value="InterPro"/>
</dbReference>
<dbReference type="FunFam" id="1.10.472.10:FF:000063">
    <property type="entry name" value="cyclin-H1-1"/>
    <property type="match status" value="1"/>
</dbReference>
<feature type="compositionally biased region" description="Basic residues" evidence="6">
    <location>
        <begin position="317"/>
        <end position="328"/>
    </location>
</feature>
<protein>
    <recommendedName>
        <fullName evidence="4">Cyclin-H1-1</fullName>
    </recommendedName>
</protein>
<evidence type="ECO:0000259" key="7">
    <source>
        <dbReference type="SMART" id="SM00385"/>
    </source>
</evidence>
<dbReference type="SUPFAM" id="SSF47954">
    <property type="entry name" value="Cyclin-like"/>
    <property type="match status" value="2"/>
</dbReference>
<dbReference type="CDD" id="cd20585">
    <property type="entry name" value="CYCLIN_AcCycH_rpt1"/>
    <property type="match status" value="1"/>
</dbReference>
<dbReference type="GO" id="GO:0005634">
    <property type="term" value="C:nucleus"/>
    <property type="evidence" value="ECO:0007669"/>
    <property type="project" value="UniProtKB-ARBA"/>
</dbReference>
<dbReference type="Proteomes" id="UP000298652">
    <property type="component" value="Chromosome 9"/>
</dbReference>
<sequence>MSDFRTSTQRERWIFQPHDLMERWAAANQRAAETLAQYGTTRMKVDQLDGSVDSPDRGMATLVDCKPTLEGSSDVKPLSYEEEQLTRVFYEQKIQEVCVAFKFPHKIQATAIIYFKRFYLQWSVMEHHPKHIMLTCVYASCKVEENHVSAEELGKGIQQDHQIILNNEMVLLKTLDFDLIVYAPYRSIEGFIDDLEGFCRVGNGAVQRLKELHQTAMSHADKMMLTDAPLLYTPGQLALAALHKSNDILRVFDFERYLETIFSRQHSDCTVEQFVQSINAIHYLVDQLKIPTVKDMRYVDRKLKHCWDRSSHDEHKKKEKKSKHKSKRTSTDAQLNG</sequence>
<comment type="similarity">
    <text evidence="5">Belongs to the cyclin family.</text>
</comment>
<feature type="region of interest" description="Disordered" evidence="6">
    <location>
        <begin position="309"/>
        <end position="337"/>
    </location>
</feature>
<gene>
    <name evidence="8" type="ORF">SEVIR_9G098800v2</name>
</gene>
<keyword evidence="2 5" id="KW-0195">Cyclin</keyword>
<dbReference type="FunFam" id="1.10.472.10:FF:000029">
    <property type="entry name" value="Cyclin h"/>
    <property type="match status" value="1"/>
</dbReference>
<dbReference type="Gramene" id="TKV91473">
    <property type="protein sequence ID" value="TKV91473"/>
    <property type="gene ID" value="SEVIR_9G098800v2"/>
</dbReference>
<dbReference type="InterPro" id="IPR043198">
    <property type="entry name" value="Cyclin/Ssn8"/>
</dbReference>
<dbReference type="OMA" id="FRVEQNT"/>
<reference evidence="8" key="1">
    <citation type="submission" date="2019-03" db="EMBL/GenBank/DDBJ databases">
        <title>WGS assembly of Setaria viridis.</title>
        <authorList>
            <person name="Huang P."/>
            <person name="Jenkins J."/>
            <person name="Grimwood J."/>
            <person name="Barry K."/>
            <person name="Healey A."/>
            <person name="Mamidi S."/>
            <person name="Sreedasyam A."/>
            <person name="Shu S."/>
            <person name="Feldman M."/>
            <person name="Wu J."/>
            <person name="Yu Y."/>
            <person name="Chen C."/>
            <person name="Johnson J."/>
            <person name="Rokhsar D."/>
            <person name="Baxter I."/>
            <person name="Schmutz J."/>
            <person name="Brutnell T."/>
            <person name="Kellogg E."/>
        </authorList>
    </citation>
    <scope>NUCLEOTIDE SEQUENCE [LARGE SCALE GENOMIC DNA]</scope>
</reference>
<keyword evidence="9" id="KW-1185">Reference proteome</keyword>
<evidence type="ECO:0000313" key="9">
    <source>
        <dbReference type="Proteomes" id="UP000298652"/>
    </source>
</evidence>
<dbReference type="PANTHER" id="PTHR10026">
    <property type="entry name" value="CYCLIN"/>
    <property type="match status" value="1"/>
</dbReference>